<feature type="transmembrane region" description="Helical" evidence="8">
    <location>
        <begin position="65"/>
        <end position="87"/>
    </location>
</feature>
<keyword evidence="5 8" id="KW-1133">Transmembrane helix</keyword>
<dbReference type="AlphaFoldDB" id="A0A9Q0CVW1"/>
<dbReference type="Gene3D" id="1.20.144.10">
    <property type="entry name" value="Phosphatidic acid phosphatase type 2/haloperoxidase"/>
    <property type="match status" value="1"/>
</dbReference>
<evidence type="ECO:0000256" key="4">
    <source>
        <dbReference type="ARBA" id="ARBA00022824"/>
    </source>
</evidence>
<evidence type="ECO:0000259" key="9">
    <source>
        <dbReference type="SMART" id="SM00014"/>
    </source>
</evidence>
<feature type="transmembrane region" description="Helical" evidence="8">
    <location>
        <begin position="416"/>
        <end position="437"/>
    </location>
</feature>
<feature type="transmembrane region" description="Helical" evidence="8">
    <location>
        <begin position="148"/>
        <end position="171"/>
    </location>
</feature>
<keyword evidence="2 8" id="KW-0812">Transmembrane</keyword>
<evidence type="ECO:0000256" key="8">
    <source>
        <dbReference type="SAM" id="Phobius"/>
    </source>
</evidence>
<dbReference type="Proteomes" id="UP001151287">
    <property type="component" value="Unassembled WGS sequence"/>
</dbReference>
<gene>
    <name evidence="10" type="ORF">LUZ63_000881</name>
</gene>
<dbReference type="PANTHER" id="PTHR14969">
    <property type="entry name" value="SPHINGOSINE-1-PHOSPHATE PHOSPHOHYDROLASE"/>
    <property type="match status" value="1"/>
</dbReference>
<reference evidence="10" key="1">
    <citation type="journal article" date="2022" name="Cell">
        <title>Repeat-based holocentromeres influence genome architecture and karyotype evolution.</title>
        <authorList>
            <person name="Hofstatter P.G."/>
            <person name="Thangavel G."/>
            <person name="Lux T."/>
            <person name="Neumann P."/>
            <person name="Vondrak T."/>
            <person name="Novak P."/>
            <person name="Zhang M."/>
            <person name="Costa L."/>
            <person name="Castellani M."/>
            <person name="Scott A."/>
            <person name="Toegelov H."/>
            <person name="Fuchs J."/>
            <person name="Mata-Sucre Y."/>
            <person name="Dias Y."/>
            <person name="Vanzela A.L.L."/>
            <person name="Huettel B."/>
            <person name="Almeida C.C.S."/>
            <person name="Simkova H."/>
            <person name="Souza G."/>
            <person name="Pedrosa-Harand A."/>
            <person name="Macas J."/>
            <person name="Mayer K.F.X."/>
            <person name="Houben A."/>
            <person name="Marques A."/>
        </authorList>
    </citation>
    <scope>NUCLEOTIDE SEQUENCE</scope>
    <source>
        <strain evidence="10">RhyBre1mFocal</strain>
    </source>
</reference>
<feature type="transmembrane region" description="Helical" evidence="8">
    <location>
        <begin position="293"/>
        <end position="311"/>
    </location>
</feature>
<comment type="subcellular location">
    <subcellularLocation>
        <location evidence="1">Endoplasmic reticulum membrane</location>
        <topology evidence="1">Multi-pass membrane protein</topology>
    </subcellularLocation>
</comment>
<evidence type="ECO:0000256" key="3">
    <source>
        <dbReference type="ARBA" id="ARBA00022801"/>
    </source>
</evidence>
<dbReference type="SUPFAM" id="SSF48317">
    <property type="entry name" value="Acid phosphatase/Vanadium-dependent haloperoxidase"/>
    <property type="match status" value="1"/>
</dbReference>
<dbReference type="InterPro" id="IPR036938">
    <property type="entry name" value="PAP2/HPO_sf"/>
</dbReference>
<sequence length="439" mass="49231">METDFSWWQALTLSSILGWVVTSSLFDLTKLIRARVQPWVTRQVLANTPFILRIQKWQHGFFDKFFSVVSCVVSVPFYTGFLPILFWSGHGRLARQMTLLMAFCDYIGNCIKDVVSAPRPSFPPVRRLTATSDEKQHAMEYGLPSSHALNTVCLTGYTFYPFSLLNFCLYFIIGSHHLSLVTCHFLCFSSYFLHYVLTSGGPTDAITTAVLFATLSMLVMLVGIGRIYLGMHSLIDVVAGIVFGLLILAFWLSVHSQVDNFIISGQNVTSFWTCLSLLLCFAYPTPELPTPSFEFHTAFTGVAYGVIIGLQQTYNSYNHENPRIFTPELPLLVFLGRILVGIPTILTVKFCSKAIAKWLLPVVCNTLGIPIVSSCYVLSLKASENAKDEPKNTGYLQRFFSLFPQKVYDVDTGIRFVQYAGLAWSVVDVVPTVFGYFSL</sequence>
<evidence type="ECO:0000256" key="7">
    <source>
        <dbReference type="ARBA" id="ARBA00038324"/>
    </source>
</evidence>
<dbReference type="SMART" id="SM00014">
    <property type="entry name" value="acidPPc"/>
    <property type="match status" value="1"/>
</dbReference>
<keyword evidence="3" id="KW-0378">Hydrolase</keyword>
<evidence type="ECO:0000256" key="1">
    <source>
        <dbReference type="ARBA" id="ARBA00004477"/>
    </source>
</evidence>
<feature type="transmembrane region" description="Helical" evidence="8">
    <location>
        <begin position="260"/>
        <end position="281"/>
    </location>
</feature>
<feature type="transmembrane region" description="Helical" evidence="8">
    <location>
        <begin position="209"/>
        <end position="229"/>
    </location>
</feature>
<dbReference type="GO" id="GO:0005789">
    <property type="term" value="C:endoplasmic reticulum membrane"/>
    <property type="evidence" value="ECO:0007669"/>
    <property type="project" value="UniProtKB-SubCell"/>
</dbReference>
<keyword evidence="6 8" id="KW-0472">Membrane</keyword>
<dbReference type="PANTHER" id="PTHR14969:SF28">
    <property type="entry name" value="DIHYDROSPHINGOSINE 1-PHOSPHATE PHOSPHATASE LCB3-RELATED"/>
    <property type="match status" value="1"/>
</dbReference>
<evidence type="ECO:0000256" key="6">
    <source>
        <dbReference type="ARBA" id="ARBA00023136"/>
    </source>
</evidence>
<feature type="transmembrane region" description="Helical" evidence="8">
    <location>
        <begin position="331"/>
        <end position="351"/>
    </location>
</feature>
<name>A0A9Q0CVW1_9POAL</name>
<keyword evidence="11" id="KW-1185">Reference proteome</keyword>
<accession>A0A9Q0CVW1</accession>
<keyword evidence="4" id="KW-0256">Endoplasmic reticulum</keyword>
<evidence type="ECO:0000256" key="5">
    <source>
        <dbReference type="ARBA" id="ARBA00022989"/>
    </source>
</evidence>
<feature type="transmembrane region" description="Helical" evidence="8">
    <location>
        <begin position="178"/>
        <end position="197"/>
    </location>
</feature>
<comment type="caution">
    <text evidence="10">The sequence shown here is derived from an EMBL/GenBank/DDBJ whole genome shotgun (WGS) entry which is preliminary data.</text>
</comment>
<dbReference type="Pfam" id="PF01569">
    <property type="entry name" value="PAP2"/>
    <property type="match status" value="1"/>
</dbReference>
<dbReference type="EMBL" id="JAMQYH010000001">
    <property type="protein sequence ID" value="KAJ1701102.1"/>
    <property type="molecule type" value="Genomic_DNA"/>
</dbReference>
<dbReference type="OrthoDB" id="301434at2759"/>
<dbReference type="GO" id="GO:0042392">
    <property type="term" value="F:sphingosine-1-phosphate phosphatase activity"/>
    <property type="evidence" value="ECO:0007669"/>
    <property type="project" value="TreeGrafter"/>
</dbReference>
<proteinExistence type="inferred from homology"/>
<protein>
    <recommendedName>
        <fullName evidence="9">Phosphatidic acid phosphatase type 2/haloperoxidase domain-containing protein</fullName>
    </recommendedName>
</protein>
<organism evidence="10 11">
    <name type="scientific">Rhynchospora breviuscula</name>
    <dbReference type="NCBI Taxonomy" id="2022672"/>
    <lineage>
        <taxon>Eukaryota</taxon>
        <taxon>Viridiplantae</taxon>
        <taxon>Streptophyta</taxon>
        <taxon>Embryophyta</taxon>
        <taxon>Tracheophyta</taxon>
        <taxon>Spermatophyta</taxon>
        <taxon>Magnoliopsida</taxon>
        <taxon>Liliopsida</taxon>
        <taxon>Poales</taxon>
        <taxon>Cyperaceae</taxon>
        <taxon>Cyperoideae</taxon>
        <taxon>Rhynchosporeae</taxon>
        <taxon>Rhynchospora</taxon>
    </lineage>
</organism>
<feature type="domain" description="Phosphatidic acid phosphatase type 2/haloperoxidase" evidence="9">
    <location>
        <begin position="94"/>
        <end position="252"/>
    </location>
</feature>
<evidence type="ECO:0000256" key="2">
    <source>
        <dbReference type="ARBA" id="ARBA00022692"/>
    </source>
</evidence>
<evidence type="ECO:0000313" key="10">
    <source>
        <dbReference type="EMBL" id="KAJ1701102.1"/>
    </source>
</evidence>
<feature type="transmembrane region" description="Helical" evidence="8">
    <location>
        <begin position="6"/>
        <end position="26"/>
    </location>
</feature>
<evidence type="ECO:0000313" key="11">
    <source>
        <dbReference type="Proteomes" id="UP001151287"/>
    </source>
</evidence>
<comment type="similarity">
    <text evidence="7">Belongs to the type 2 lipid phosphate phosphatase family.</text>
</comment>
<feature type="transmembrane region" description="Helical" evidence="8">
    <location>
        <begin position="358"/>
        <end position="379"/>
    </location>
</feature>
<feature type="transmembrane region" description="Helical" evidence="8">
    <location>
        <begin position="234"/>
        <end position="254"/>
    </location>
</feature>
<dbReference type="InterPro" id="IPR000326">
    <property type="entry name" value="PAP2/HPO"/>
</dbReference>